<evidence type="ECO:0000259" key="3">
    <source>
        <dbReference type="Pfam" id="PF22666"/>
    </source>
</evidence>
<dbReference type="Pfam" id="PF17132">
    <property type="entry name" value="Glyco_hydro_106"/>
    <property type="match status" value="2"/>
</dbReference>
<keyword evidence="2 4" id="KW-0378">Hydrolase</keyword>
<dbReference type="Proteomes" id="UP001597361">
    <property type="component" value="Unassembled WGS sequence"/>
</dbReference>
<name>A0ABW4VP82_9BACT</name>
<dbReference type="InterPro" id="IPR054593">
    <property type="entry name" value="Beta-mannosidase-like_N2"/>
</dbReference>
<evidence type="ECO:0000313" key="5">
    <source>
        <dbReference type="Proteomes" id="UP001597361"/>
    </source>
</evidence>
<dbReference type="PROSITE" id="PS51257">
    <property type="entry name" value="PROKAR_LIPOPROTEIN"/>
    <property type="match status" value="1"/>
</dbReference>
<dbReference type="InterPro" id="IPR008979">
    <property type="entry name" value="Galactose-bd-like_sf"/>
</dbReference>
<organism evidence="4 5">
    <name type="scientific">Belliella marina</name>
    <dbReference type="NCBI Taxonomy" id="1644146"/>
    <lineage>
        <taxon>Bacteria</taxon>
        <taxon>Pseudomonadati</taxon>
        <taxon>Bacteroidota</taxon>
        <taxon>Cytophagia</taxon>
        <taxon>Cytophagales</taxon>
        <taxon>Cyclobacteriaceae</taxon>
        <taxon>Belliella</taxon>
    </lineage>
</organism>
<evidence type="ECO:0000313" key="4">
    <source>
        <dbReference type="EMBL" id="MFD2036519.1"/>
    </source>
</evidence>
<proteinExistence type="predicted"/>
<reference evidence="5" key="1">
    <citation type="journal article" date="2019" name="Int. J. Syst. Evol. Microbiol.">
        <title>The Global Catalogue of Microorganisms (GCM) 10K type strain sequencing project: providing services to taxonomists for standard genome sequencing and annotation.</title>
        <authorList>
            <consortium name="The Broad Institute Genomics Platform"/>
            <consortium name="The Broad Institute Genome Sequencing Center for Infectious Disease"/>
            <person name="Wu L."/>
            <person name="Ma J."/>
        </authorList>
    </citation>
    <scope>NUCLEOTIDE SEQUENCE [LARGE SCALE GENOMIC DNA]</scope>
    <source>
        <strain evidence="5">CGMCC 1.15180</strain>
    </source>
</reference>
<dbReference type="RefSeq" id="WP_376887603.1">
    <property type="nucleotide sequence ID" value="NZ_JBHUHR010000045.1"/>
</dbReference>
<dbReference type="SUPFAM" id="SSF49785">
    <property type="entry name" value="Galactose-binding domain-like"/>
    <property type="match status" value="2"/>
</dbReference>
<dbReference type="GO" id="GO:0016787">
    <property type="term" value="F:hydrolase activity"/>
    <property type="evidence" value="ECO:0007669"/>
    <property type="project" value="UniProtKB-KW"/>
</dbReference>
<feature type="domain" description="Beta-mannosidase-like galactose-binding" evidence="3">
    <location>
        <begin position="1032"/>
        <end position="1101"/>
    </location>
</feature>
<gene>
    <name evidence="4" type="ORF">ACFSKL_17060</name>
</gene>
<comment type="caution">
    <text evidence="4">The sequence shown here is derived from an EMBL/GenBank/DDBJ whole genome shotgun (WGS) entry which is preliminary data.</text>
</comment>
<keyword evidence="5" id="KW-1185">Reference proteome</keyword>
<evidence type="ECO:0000256" key="2">
    <source>
        <dbReference type="ARBA" id="ARBA00022801"/>
    </source>
</evidence>
<evidence type="ECO:0000256" key="1">
    <source>
        <dbReference type="ARBA" id="ARBA00022729"/>
    </source>
</evidence>
<accession>A0ABW4VP82</accession>
<dbReference type="Gene3D" id="2.60.120.260">
    <property type="entry name" value="Galactose-binding domain-like"/>
    <property type="match status" value="2"/>
</dbReference>
<sequence length="1145" mass="129703">MNKIHQILKGIFLITMLISCQQKDQKSTTSFEPTYESSQAWAYWYWMYSSYSKEGITADLEAMKEAGLAGAYLMSIRGPKDSLLIDPPIIQTSPEWWDMVRHALKEADRLDLQIAMHSCDGFAVAGGPWVTPELSMQKLVWSETHFEGGELIETNLTQPETKENYYKDVAVFAYPIPDKGYRKSSIERPKVSSNLSDKDLDFLLDDDKEGTFSTNDAAWIEYVFEEPFTLRNIRIKVGGSHSYQAQWMKLEVSNDGENYQEWTRLEPPRHGWQDWDADYTHAIEPATFTHFRLVYDPQGSEPGAEDLDAAKWKPSLKVKTIVLSEEPRIGNFEGKSGLVWRVSKQTSDTEIASAEAAPLKDVIDISKNMDANGQLSWEAPAGNWKILRFGHTSTGHTNATGGGGLGLEVDKFNPEAVKLQFDSWFGKAVEVAGPDLAGRVLSLLHIDSWEAGSQNWSPYFLEEFEKRRGYDLMPYLPVMAGYPIEGADFSEQILYDVRQTIASLIVDVFFETMRKEAAAHNIKFSAENVAPTMMSDGLLHFSKVDFPGGEFWLNSPTHDKPNDMLDAISGGHIYGKQIIQAEAFTQLRMDWDEHPGNLKTIGDRNYALGINRFFYHVFVHNPWLDRKPGMTLDGVGLYFQRDQTWWKPGKAWIDYAQRVQYQLQKGIPVVDIAVFTGEGLPSRAVLPERLVPFLPGLVGNDLLEKEKKRWANEGQPTHQRPKGVTHGSNIALAEDWTDPLKGYKYDSFNPDALLNLASVKNGKVVLSTGMEYSVLVFPGNRKMNPNANRVSLAVLKKMLELVEAGATIMVDGKPVGSPSLVLDKRAFEQYEKVVQKLWKGFNPNLSKGQNEWAIGKGKVVQLPYADETLKGIGIVPDVTATEVGRERNQGIAWNHRSAGEEEVYFISNQLEEKRQMDWSFRVLGKIPRIYDPVKDEYREVNTWEIKDGRTVLPLTLDKNESLFVIFEKKTSEKAVSKGKNQREFLPFQEIKDSWRVQFDPEFKGPEAVQQWDVLTDWIQNPNPDIQHYSGTASYQTQFQLDESPKEALWLNLGEVNYLAEVIVNGENCGVAWTYPFTLDISKAVKKGNNELTIKVTNTWANRIIGDINKPESERLTWSVADLSRIKNNPLMPSGLIGPVRIEKEK</sequence>
<dbReference type="NCBIfam" id="NF045579">
    <property type="entry name" value="rhamnoside_JR"/>
    <property type="match status" value="1"/>
</dbReference>
<dbReference type="PANTHER" id="PTHR43817:SF1">
    <property type="entry name" value="HYDROLASE, FAMILY 43, PUTATIVE (AFU_ORTHOLOGUE AFUA_3G01660)-RELATED"/>
    <property type="match status" value="1"/>
</dbReference>
<protein>
    <submittedName>
        <fullName evidence="4">Glycosyl hydrolase</fullName>
    </submittedName>
</protein>
<dbReference type="Pfam" id="PF22666">
    <property type="entry name" value="Glyco_hydro_2_N2"/>
    <property type="match status" value="1"/>
</dbReference>
<keyword evidence="1" id="KW-0732">Signal</keyword>
<dbReference type="PANTHER" id="PTHR43817">
    <property type="entry name" value="GLYCOSYL HYDROLASE"/>
    <property type="match status" value="1"/>
</dbReference>
<dbReference type="EMBL" id="JBHUHR010000045">
    <property type="protein sequence ID" value="MFD2036519.1"/>
    <property type="molecule type" value="Genomic_DNA"/>
</dbReference>